<organism evidence="1 2">
    <name type="scientific">Candidatus Daviesbacteria bacterium GW2011_GWA2_38_24</name>
    <dbReference type="NCBI Taxonomy" id="1618422"/>
    <lineage>
        <taxon>Bacteria</taxon>
        <taxon>Candidatus Daviesiibacteriota</taxon>
    </lineage>
</organism>
<dbReference type="EMBL" id="LBUP01000008">
    <property type="protein sequence ID" value="KKQ65792.1"/>
    <property type="molecule type" value="Genomic_DNA"/>
</dbReference>
<protein>
    <submittedName>
        <fullName evidence="1">Uncharacterized protein</fullName>
    </submittedName>
</protein>
<comment type="caution">
    <text evidence="1">The sequence shown here is derived from an EMBL/GenBank/DDBJ whole genome shotgun (WGS) entry which is preliminary data.</text>
</comment>
<dbReference type="AlphaFoldDB" id="A0A0G0JGB4"/>
<sequence length="105" mass="12223">MNENKPTKLDQLIHVLRSKGLNDQQIQEVVVNVNNMTAEQLYNRMFMELTDKDLDYIEKLPEDQIQAEVVKRFKLATNKTPEQLADEMIDTFISGLVQGLEEEKK</sequence>
<accession>A0A0G0JGB4</accession>
<dbReference type="Proteomes" id="UP000034235">
    <property type="component" value="Unassembled WGS sequence"/>
</dbReference>
<gene>
    <name evidence="1" type="ORF">US86_C0008G0015</name>
</gene>
<evidence type="ECO:0000313" key="1">
    <source>
        <dbReference type="EMBL" id="KKQ65792.1"/>
    </source>
</evidence>
<reference evidence="1 2" key="1">
    <citation type="journal article" date="2015" name="Nature">
        <title>rRNA introns, odd ribosomes, and small enigmatic genomes across a large radiation of phyla.</title>
        <authorList>
            <person name="Brown C.T."/>
            <person name="Hug L.A."/>
            <person name="Thomas B.C."/>
            <person name="Sharon I."/>
            <person name="Castelle C.J."/>
            <person name="Singh A."/>
            <person name="Wilkins M.J."/>
            <person name="Williams K.H."/>
            <person name="Banfield J.F."/>
        </authorList>
    </citation>
    <scope>NUCLEOTIDE SEQUENCE [LARGE SCALE GENOMIC DNA]</scope>
</reference>
<proteinExistence type="predicted"/>
<evidence type="ECO:0000313" key="2">
    <source>
        <dbReference type="Proteomes" id="UP000034235"/>
    </source>
</evidence>
<name>A0A0G0JGB4_9BACT</name>